<organism evidence="2 3">
    <name type="scientific">Methylocucumis oryzae</name>
    <dbReference type="NCBI Taxonomy" id="1632867"/>
    <lineage>
        <taxon>Bacteria</taxon>
        <taxon>Pseudomonadati</taxon>
        <taxon>Pseudomonadota</taxon>
        <taxon>Gammaproteobacteria</taxon>
        <taxon>Methylococcales</taxon>
        <taxon>Methylococcaceae</taxon>
        <taxon>Methylocucumis</taxon>
    </lineage>
</organism>
<feature type="transmembrane region" description="Helical" evidence="1">
    <location>
        <begin position="155"/>
        <end position="175"/>
    </location>
</feature>
<keyword evidence="1" id="KW-0472">Membrane</keyword>
<dbReference type="RefSeq" id="WP_045778460.1">
    <property type="nucleotide sequence ID" value="NZ_LAJX01000046.1"/>
</dbReference>
<dbReference type="AlphaFoldDB" id="A0A0F3IKR6"/>
<proteinExistence type="predicted"/>
<dbReference type="PATRIC" id="fig|1632867.3.peg.4426"/>
<dbReference type="EMBL" id="LAJX01000046">
    <property type="protein sequence ID" value="KJV07335.1"/>
    <property type="molecule type" value="Genomic_DNA"/>
</dbReference>
<keyword evidence="3" id="KW-1185">Reference proteome</keyword>
<reference evidence="3" key="1">
    <citation type="submission" date="2015-03" db="EMBL/GenBank/DDBJ databases">
        <title>Draft genome sequence of a novel methanotroph (Sn10-6) isolated from flooded ricefield rhizosphere in India.</title>
        <authorList>
            <person name="Pandit P.S."/>
            <person name="Pore S.D."/>
            <person name="Arora P."/>
            <person name="Kapse N.G."/>
            <person name="Dhakephalkar P.K."/>
            <person name="Rahalkar M.C."/>
        </authorList>
    </citation>
    <scope>NUCLEOTIDE SEQUENCE [LARGE SCALE GENOMIC DNA]</scope>
    <source>
        <strain evidence="3">Sn10-6</strain>
    </source>
</reference>
<gene>
    <name evidence="2" type="ORF">VZ94_05425</name>
</gene>
<name>A0A0F3IKR6_9GAMM</name>
<comment type="caution">
    <text evidence="2">The sequence shown here is derived from an EMBL/GenBank/DDBJ whole genome shotgun (WGS) entry which is preliminary data.</text>
</comment>
<keyword evidence="1" id="KW-1133">Transmembrane helix</keyword>
<evidence type="ECO:0000313" key="2">
    <source>
        <dbReference type="EMBL" id="KJV07335.1"/>
    </source>
</evidence>
<evidence type="ECO:0000313" key="3">
    <source>
        <dbReference type="Proteomes" id="UP000033684"/>
    </source>
</evidence>
<dbReference type="Proteomes" id="UP000033684">
    <property type="component" value="Unassembled WGS sequence"/>
</dbReference>
<feature type="transmembrane region" description="Helical" evidence="1">
    <location>
        <begin position="29"/>
        <end position="49"/>
    </location>
</feature>
<accession>A0A0F3IKR6</accession>
<evidence type="ECO:0000256" key="1">
    <source>
        <dbReference type="SAM" id="Phobius"/>
    </source>
</evidence>
<reference evidence="2 3" key="2">
    <citation type="journal article" date="2016" name="Microb. Ecol.">
        <title>Genome Characteristics of a Novel Type I Methanotroph (Sn10-6) Isolated from a Flooded Indian Rice Field.</title>
        <authorList>
            <person name="Rahalkar M.C."/>
            <person name="Pandit P.S."/>
            <person name="Dhakephalkar P.K."/>
            <person name="Pore S."/>
            <person name="Arora P."/>
            <person name="Kapse N."/>
        </authorList>
    </citation>
    <scope>NUCLEOTIDE SEQUENCE [LARGE SCALE GENOMIC DNA]</scope>
    <source>
        <strain evidence="2 3">Sn10-6</strain>
    </source>
</reference>
<protein>
    <submittedName>
        <fullName evidence="2">Uncharacterized protein</fullName>
    </submittedName>
</protein>
<dbReference type="OrthoDB" id="5573112at2"/>
<sequence length="195" mass="21987">MNKNNKKEMQVVVLPDIPSYQQLMVVNRWLLRTVIFLMFVIVLAGVLWLPSSNFLGDYKKITADDINSTQTNNNVSSDVDALKGQVVGLISGSIENKLNTLEQSLRTGTLTNSLGELEAIKTDVKMLRAYSVPTQANKANSNEQIMREMSQLKRLIYLTIASCALLFAAITGIWLRHLKKLPSKQSVVRYLHRHK</sequence>
<keyword evidence="1" id="KW-0812">Transmembrane</keyword>